<dbReference type="InterPro" id="IPR040072">
    <property type="entry name" value="Methyltransferase_A"/>
</dbReference>
<evidence type="ECO:0000256" key="5">
    <source>
        <dbReference type="ARBA" id="ARBA00022603"/>
    </source>
</evidence>
<evidence type="ECO:0000256" key="9">
    <source>
        <dbReference type="ARBA" id="ARBA00022723"/>
    </source>
</evidence>
<comment type="similarity">
    <text evidence="12">Belongs to the radical SAM superfamily. RlmN family.</text>
</comment>
<dbReference type="AlphaFoldDB" id="A0A9D1HZ02"/>
<dbReference type="GO" id="GO:0030488">
    <property type="term" value="P:tRNA methylation"/>
    <property type="evidence" value="ECO:0007669"/>
    <property type="project" value="UniProtKB-UniRule"/>
</dbReference>
<dbReference type="HAMAP" id="MF_01849">
    <property type="entry name" value="RNA_methyltr_RlmN"/>
    <property type="match status" value="1"/>
</dbReference>
<dbReference type="Proteomes" id="UP000824078">
    <property type="component" value="Unassembled WGS sequence"/>
</dbReference>
<feature type="binding site" evidence="12">
    <location>
        <position position="207"/>
    </location>
    <ligand>
        <name>S-adenosyl-L-methionine</name>
        <dbReference type="ChEBI" id="CHEBI:59789"/>
    </ligand>
</feature>
<evidence type="ECO:0000256" key="12">
    <source>
        <dbReference type="HAMAP-Rule" id="MF_01849"/>
    </source>
</evidence>
<dbReference type="FunFam" id="3.20.20.70:FF:000014">
    <property type="entry name" value="Probable dual-specificity RNA methyltransferase RlmN"/>
    <property type="match status" value="1"/>
</dbReference>
<dbReference type="SFLD" id="SFLDF00275">
    <property type="entry name" value="adenosine_C2_methyltransferase"/>
    <property type="match status" value="1"/>
</dbReference>
<dbReference type="GO" id="GO:0070040">
    <property type="term" value="F:rRNA (adenine(2503)-C2-)-methyltransferase activity"/>
    <property type="evidence" value="ECO:0007669"/>
    <property type="project" value="UniProtKB-UniRule"/>
</dbReference>
<evidence type="ECO:0000256" key="3">
    <source>
        <dbReference type="ARBA" id="ARBA00022490"/>
    </source>
</evidence>
<evidence type="ECO:0000256" key="6">
    <source>
        <dbReference type="ARBA" id="ARBA00022679"/>
    </source>
</evidence>
<dbReference type="PANTHER" id="PTHR30544:SF5">
    <property type="entry name" value="RADICAL SAM CORE DOMAIN-CONTAINING PROTEIN"/>
    <property type="match status" value="1"/>
</dbReference>
<dbReference type="GO" id="GO:0046872">
    <property type="term" value="F:metal ion binding"/>
    <property type="evidence" value="ECO:0007669"/>
    <property type="project" value="UniProtKB-KW"/>
</dbReference>
<sequence length="359" mass="39710">MHSDQTSQNRSLSPSENKLTTIRDLTHEQIADLMAEFKQPAFRVKQIEDWIWNKHVENFDQMTNLPASLREKLASHFSIALSSEIARQVSSDGCRKYLLQFSDGNSVECVGIPSKNRLSVCVSTQAGCGMKCAFCATGKSGLSRSLKAEEIYDQVIHAQNDFGTRVSSVVFMGQGEPFANYDETLKALRMLNKSETLGIGARHLTVSTCGVVPMIHKFAKEPEQFTLAISLHSAVQKTRDALMPGVRKWSLLRLWDAMQAYIDLTGRRPTYEYALIAGVNDTEEELAALRDFTSGTLAHVNLIMLNHVSGSPFEPSSEARAQHFIQTLNAAGVDATLRDSRGSDIDAACGQLKQKYSSN</sequence>
<keyword evidence="2 12" id="KW-0004">4Fe-4S</keyword>
<name>A0A9D1HZ02_9ACTN</name>
<keyword evidence="6 12" id="KW-0808">Transferase</keyword>
<keyword evidence="11 12" id="KW-0411">Iron-sulfur</keyword>
<feature type="binding site" evidence="12">
    <location>
        <position position="306"/>
    </location>
    <ligand>
        <name>S-adenosyl-L-methionine</name>
        <dbReference type="ChEBI" id="CHEBI:59789"/>
    </ligand>
</feature>
<comment type="caution">
    <text evidence="12">Lacks conserved residue(s) required for the propagation of feature annotation.</text>
</comment>
<dbReference type="Gene3D" id="3.20.20.70">
    <property type="entry name" value="Aldolase class I"/>
    <property type="match status" value="1"/>
</dbReference>
<dbReference type="SUPFAM" id="SSF102114">
    <property type="entry name" value="Radical SAM enzymes"/>
    <property type="match status" value="1"/>
</dbReference>
<gene>
    <name evidence="12 14" type="primary">rlmN</name>
    <name evidence="14" type="ORF">IAD17_02965</name>
</gene>
<dbReference type="InterPro" id="IPR013785">
    <property type="entry name" value="Aldolase_TIM"/>
</dbReference>
<evidence type="ECO:0000256" key="11">
    <source>
        <dbReference type="ARBA" id="ARBA00023014"/>
    </source>
</evidence>
<feature type="active site" description="S-methylcysteine intermediate" evidence="12">
    <location>
        <position position="349"/>
    </location>
</feature>
<keyword evidence="10 12" id="KW-0408">Iron</keyword>
<dbReference type="GO" id="GO:0000049">
    <property type="term" value="F:tRNA binding"/>
    <property type="evidence" value="ECO:0007669"/>
    <property type="project" value="UniProtKB-UniRule"/>
</dbReference>
<dbReference type="InterPro" id="IPR048641">
    <property type="entry name" value="RlmN_N"/>
</dbReference>
<feature type="binding site" evidence="12">
    <location>
        <begin position="230"/>
        <end position="232"/>
    </location>
    <ligand>
        <name>S-adenosyl-L-methionine</name>
        <dbReference type="ChEBI" id="CHEBI:59789"/>
    </ligand>
</feature>
<dbReference type="Pfam" id="PF04055">
    <property type="entry name" value="Radical_SAM"/>
    <property type="match status" value="1"/>
</dbReference>
<comment type="subcellular location">
    <subcellularLocation>
        <location evidence="1 12">Cytoplasm</location>
    </subcellularLocation>
</comment>
<dbReference type="PIRSF" id="PIRSF006004">
    <property type="entry name" value="CHP00048"/>
    <property type="match status" value="1"/>
</dbReference>
<dbReference type="NCBIfam" id="TIGR00048">
    <property type="entry name" value="rRNA_mod_RlmN"/>
    <property type="match status" value="1"/>
</dbReference>
<evidence type="ECO:0000256" key="1">
    <source>
        <dbReference type="ARBA" id="ARBA00004496"/>
    </source>
</evidence>
<evidence type="ECO:0000313" key="15">
    <source>
        <dbReference type="Proteomes" id="UP000824078"/>
    </source>
</evidence>
<dbReference type="GO" id="GO:0051539">
    <property type="term" value="F:4 iron, 4 sulfur cluster binding"/>
    <property type="evidence" value="ECO:0007669"/>
    <property type="project" value="UniProtKB-UniRule"/>
</dbReference>
<keyword evidence="3 12" id="KW-0963">Cytoplasm</keyword>
<evidence type="ECO:0000256" key="10">
    <source>
        <dbReference type="ARBA" id="ARBA00023004"/>
    </source>
</evidence>
<evidence type="ECO:0000256" key="7">
    <source>
        <dbReference type="ARBA" id="ARBA00022691"/>
    </source>
</evidence>
<dbReference type="GO" id="GO:0019843">
    <property type="term" value="F:rRNA binding"/>
    <property type="evidence" value="ECO:0007669"/>
    <property type="project" value="UniProtKB-UniRule"/>
</dbReference>
<keyword evidence="9 12" id="KW-0479">Metal-binding</keyword>
<dbReference type="GO" id="GO:0002935">
    <property type="term" value="F:tRNA (adenine(37)-C2)-methyltransferase activity"/>
    <property type="evidence" value="ECO:0007669"/>
    <property type="project" value="UniProtKB-UniRule"/>
</dbReference>
<dbReference type="EC" id="2.1.1.192" evidence="12"/>
<keyword evidence="12" id="KW-1015">Disulfide bond</keyword>
<feature type="binding site" evidence="12">
    <location>
        <position position="135"/>
    </location>
    <ligand>
        <name>[4Fe-4S] cluster</name>
        <dbReference type="ChEBI" id="CHEBI:49883"/>
        <note>4Fe-4S-S-AdoMet</note>
    </ligand>
</feature>
<comment type="catalytic activity">
    <reaction evidence="12">
        <text>adenosine(2503) in 23S rRNA + 2 reduced [2Fe-2S]-[ferredoxin] + 2 S-adenosyl-L-methionine = 2-methyladenosine(2503) in 23S rRNA + 5'-deoxyadenosine + L-methionine + 2 oxidized [2Fe-2S]-[ferredoxin] + S-adenosyl-L-homocysteine</text>
        <dbReference type="Rhea" id="RHEA:42916"/>
        <dbReference type="Rhea" id="RHEA-COMP:10000"/>
        <dbReference type="Rhea" id="RHEA-COMP:10001"/>
        <dbReference type="Rhea" id="RHEA-COMP:10152"/>
        <dbReference type="Rhea" id="RHEA-COMP:10282"/>
        <dbReference type="ChEBI" id="CHEBI:17319"/>
        <dbReference type="ChEBI" id="CHEBI:33737"/>
        <dbReference type="ChEBI" id="CHEBI:33738"/>
        <dbReference type="ChEBI" id="CHEBI:57844"/>
        <dbReference type="ChEBI" id="CHEBI:57856"/>
        <dbReference type="ChEBI" id="CHEBI:59789"/>
        <dbReference type="ChEBI" id="CHEBI:74411"/>
        <dbReference type="ChEBI" id="CHEBI:74497"/>
        <dbReference type="EC" id="2.1.1.192"/>
    </reaction>
</comment>
<protein>
    <recommendedName>
        <fullName evidence="12">Probable dual-specificity RNA methyltransferase RlmN</fullName>
        <ecNumber evidence="12">2.1.1.192</ecNumber>
    </recommendedName>
    <alternativeName>
        <fullName evidence="12">23S rRNA (adenine(2503)-C(2))-methyltransferase</fullName>
    </alternativeName>
    <alternativeName>
        <fullName evidence="12">23S rRNA m2A2503 methyltransferase</fullName>
    </alternativeName>
    <alternativeName>
        <fullName evidence="12">Ribosomal RNA large subunit methyltransferase N</fullName>
    </alternativeName>
    <alternativeName>
        <fullName evidence="12">tRNA (adenine(37)-C(2))-methyltransferase</fullName>
    </alternativeName>
    <alternativeName>
        <fullName evidence="12">tRNA m2A37 methyltransferase</fullName>
    </alternativeName>
</protein>
<feature type="domain" description="Radical SAM core" evidence="13">
    <location>
        <begin position="114"/>
        <end position="346"/>
    </location>
</feature>
<keyword evidence="8 12" id="KW-0819">tRNA processing</keyword>
<feature type="binding site" evidence="12">
    <location>
        <position position="132"/>
    </location>
    <ligand>
        <name>[4Fe-4S] cluster</name>
        <dbReference type="ChEBI" id="CHEBI:49883"/>
        <note>4Fe-4S-S-AdoMet</note>
    </ligand>
</feature>
<comment type="miscellaneous">
    <text evidence="12">Reaction proceeds by a ping-pong mechanism involving intermediate methylation of a conserved cysteine residue.</text>
</comment>
<reference evidence="14" key="2">
    <citation type="journal article" date="2021" name="PeerJ">
        <title>Extensive microbial diversity within the chicken gut microbiome revealed by metagenomics and culture.</title>
        <authorList>
            <person name="Gilroy R."/>
            <person name="Ravi A."/>
            <person name="Getino M."/>
            <person name="Pursley I."/>
            <person name="Horton D.L."/>
            <person name="Alikhan N.F."/>
            <person name="Baker D."/>
            <person name="Gharbi K."/>
            <person name="Hall N."/>
            <person name="Watson M."/>
            <person name="Adriaenssens E.M."/>
            <person name="Foster-Nyarko E."/>
            <person name="Jarju S."/>
            <person name="Secka A."/>
            <person name="Antonio M."/>
            <person name="Oren A."/>
            <person name="Chaudhuri R.R."/>
            <person name="La Ragione R."/>
            <person name="Hildebrand F."/>
            <person name="Pallen M.J."/>
        </authorList>
    </citation>
    <scope>NUCLEOTIDE SEQUENCE</scope>
    <source>
        <strain evidence="14">ChiHjej12B11-29160</strain>
    </source>
</reference>
<dbReference type="PANTHER" id="PTHR30544">
    <property type="entry name" value="23S RRNA METHYLTRANSFERASE"/>
    <property type="match status" value="1"/>
</dbReference>
<feature type="binding site" evidence="12">
    <location>
        <begin position="175"/>
        <end position="176"/>
    </location>
    <ligand>
        <name>S-adenosyl-L-methionine</name>
        <dbReference type="ChEBI" id="CHEBI:59789"/>
    </ligand>
</feature>
<proteinExistence type="inferred from homology"/>
<keyword evidence="7 12" id="KW-0949">S-adenosyl-L-methionine</keyword>
<dbReference type="PROSITE" id="PS51918">
    <property type="entry name" value="RADICAL_SAM"/>
    <property type="match status" value="1"/>
</dbReference>
<dbReference type="SFLD" id="SFLDG01062">
    <property type="entry name" value="methyltransferase_(Class_A)"/>
    <property type="match status" value="1"/>
</dbReference>
<dbReference type="EMBL" id="DVMQ01000010">
    <property type="protein sequence ID" value="HIU23865.1"/>
    <property type="molecule type" value="Genomic_DNA"/>
</dbReference>
<evidence type="ECO:0000256" key="8">
    <source>
        <dbReference type="ARBA" id="ARBA00022694"/>
    </source>
</evidence>
<evidence type="ECO:0000259" key="13">
    <source>
        <dbReference type="PROSITE" id="PS51918"/>
    </source>
</evidence>
<dbReference type="InterPro" id="IPR058240">
    <property type="entry name" value="rSAM_sf"/>
</dbReference>
<comment type="catalytic activity">
    <reaction evidence="12">
        <text>adenosine(37) in tRNA + 2 reduced [2Fe-2S]-[ferredoxin] + 2 S-adenosyl-L-methionine = 2-methyladenosine(37) in tRNA + 5'-deoxyadenosine + L-methionine + 2 oxidized [2Fe-2S]-[ferredoxin] + S-adenosyl-L-homocysteine</text>
        <dbReference type="Rhea" id="RHEA:43332"/>
        <dbReference type="Rhea" id="RHEA-COMP:10000"/>
        <dbReference type="Rhea" id="RHEA-COMP:10001"/>
        <dbReference type="Rhea" id="RHEA-COMP:10162"/>
        <dbReference type="Rhea" id="RHEA-COMP:10485"/>
        <dbReference type="ChEBI" id="CHEBI:17319"/>
        <dbReference type="ChEBI" id="CHEBI:33737"/>
        <dbReference type="ChEBI" id="CHEBI:33738"/>
        <dbReference type="ChEBI" id="CHEBI:57844"/>
        <dbReference type="ChEBI" id="CHEBI:57856"/>
        <dbReference type="ChEBI" id="CHEBI:59789"/>
        <dbReference type="ChEBI" id="CHEBI:74411"/>
        <dbReference type="ChEBI" id="CHEBI:74497"/>
        <dbReference type="EC" id="2.1.1.192"/>
    </reaction>
</comment>
<dbReference type="InterPro" id="IPR004383">
    <property type="entry name" value="rRNA_lsu_MTrfase_RlmN/Cfr"/>
</dbReference>
<dbReference type="Gene3D" id="1.10.150.530">
    <property type="match status" value="1"/>
</dbReference>
<dbReference type="InterPro" id="IPR007197">
    <property type="entry name" value="rSAM"/>
</dbReference>
<dbReference type="CDD" id="cd01335">
    <property type="entry name" value="Radical_SAM"/>
    <property type="match status" value="1"/>
</dbReference>
<dbReference type="Pfam" id="PF21016">
    <property type="entry name" value="RlmN_N"/>
    <property type="match status" value="1"/>
</dbReference>
<organism evidence="14 15">
    <name type="scientific">Candidatus Coprovicinus avistercoris</name>
    <dbReference type="NCBI Taxonomy" id="2840754"/>
    <lineage>
        <taxon>Bacteria</taxon>
        <taxon>Bacillati</taxon>
        <taxon>Actinomycetota</taxon>
        <taxon>Coriobacteriia</taxon>
        <taxon>Coriobacteriales</taxon>
        <taxon>Coriobacteriaceae</taxon>
        <taxon>Coriobacteriaceae incertae sedis</taxon>
        <taxon>Candidatus Coprovicinus</taxon>
    </lineage>
</organism>
<accession>A0A9D1HZ02</accession>
<keyword evidence="4 12" id="KW-0698">rRNA processing</keyword>
<feature type="active site" description="Proton acceptor" evidence="12">
    <location>
        <position position="108"/>
    </location>
</feature>
<comment type="cofactor">
    <cofactor evidence="12">
        <name>[4Fe-4S] cluster</name>
        <dbReference type="ChEBI" id="CHEBI:49883"/>
    </cofactor>
    <text evidence="12">Binds 1 [4Fe-4S] cluster. The cluster is coordinated with 3 cysteines and an exchangeable S-adenosyl-L-methionine.</text>
</comment>
<comment type="caution">
    <text evidence="14">The sequence shown here is derived from an EMBL/GenBank/DDBJ whole genome shotgun (WGS) entry which is preliminary data.</text>
</comment>
<comment type="function">
    <text evidence="12">Specifically methylates position 2 of adenine 2503 in 23S rRNA and position 2 of adenine 37 in tRNAs.</text>
</comment>
<dbReference type="GO" id="GO:0005737">
    <property type="term" value="C:cytoplasm"/>
    <property type="evidence" value="ECO:0007669"/>
    <property type="project" value="UniProtKB-SubCell"/>
</dbReference>
<dbReference type="SFLD" id="SFLDS00029">
    <property type="entry name" value="Radical_SAM"/>
    <property type="match status" value="1"/>
</dbReference>
<dbReference type="InterPro" id="IPR027492">
    <property type="entry name" value="RNA_MTrfase_RlmN"/>
</dbReference>
<keyword evidence="5 12" id="KW-0489">Methyltransferase</keyword>
<reference evidence="14" key="1">
    <citation type="submission" date="2020-10" db="EMBL/GenBank/DDBJ databases">
        <authorList>
            <person name="Gilroy R."/>
        </authorList>
    </citation>
    <scope>NUCLEOTIDE SEQUENCE</scope>
    <source>
        <strain evidence="14">ChiHjej12B11-29160</strain>
    </source>
</reference>
<evidence type="ECO:0000256" key="4">
    <source>
        <dbReference type="ARBA" id="ARBA00022552"/>
    </source>
</evidence>
<evidence type="ECO:0000313" key="14">
    <source>
        <dbReference type="EMBL" id="HIU23865.1"/>
    </source>
</evidence>
<evidence type="ECO:0000256" key="2">
    <source>
        <dbReference type="ARBA" id="ARBA00022485"/>
    </source>
</evidence>
<dbReference type="GO" id="GO:0070475">
    <property type="term" value="P:rRNA base methylation"/>
    <property type="evidence" value="ECO:0007669"/>
    <property type="project" value="UniProtKB-UniRule"/>
</dbReference>
<feature type="binding site" evidence="12">
    <location>
        <position position="128"/>
    </location>
    <ligand>
        <name>[4Fe-4S] cluster</name>
        <dbReference type="ChEBI" id="CHEBI:49883"/>
        <note>4Fe-4S-S-AdoMet</note>
    </ligand>
</feature>